<evidence type="ECO:0000313" key="3">
    <source>
        <dbReference type="WBParaSite" id="ALUE_0001873001-mRNA-1"/>
    </source>
</evidence>
<sequence>MRDIRKTSAKLCETPSASPVLAIFELIKGRTTWKTEQDNVRDRIELKESRKTAPPWIGRRAESLERSN</sequence>
<accession>A0A0M3IJC1</accession>
<proteinExistence type="predicted"/>
<dbReference type="Proteomes" id="UP000036681">
    <property type="component" value="Unplaced"/>
</dbReference>
<keyword evidence="2" id="KW-1185">Reference proteome</keyword>
<organism evidence="2 3">
    <name type="scientific">Ascaris lumbricoides</name>
    <name type="common">Giant roundworm</name>
    <dbReference type="NCBI Taxonomy" id="6252"/>
    <lineage>
        <taxon>Eukaryota</taxon>
        <taxon>Metazoa</taxon>
        <taxon>Ecdysozoa</taxon>
        <taxon>Nematoda</taxon>
        <taxon>Chromadorea</taxon>
        <taxon>Rhabditida</taxon>
        <taxon>Spirurina</taxon>
        <taxon>Ascaridomorpha</taxon>
        <taxon>Ascaridoidea</taxon>
        <taxon>Ascarididae</taxon>
        <taxon>Ascaris</taxon>
    </lineage>
</organism>
<protein>
    <submittedName>
        <fullName evidence="3">Uncharacterized protein</fullName>
    </submittedName>
</protein>
<evidence type="ECO:0000256" key="1">
    <source>
        <dbReference type="SAM" id="MobiDB-lite"/>
    </source>
</evidence>
<feature type="region of interest" description="Disordered" evidence="1">
    <location>
        <begin position="45"/>
        <end position="68"/>
    </location>
</feature>
<dbReference type="WBParaSite" id="ALUE_0001873001-mRNA-1">
    <property type="protein sequence ID" value="ALUE_0001873001-mRNA-1"/>
    <property type="gene ID" value="ALUE_0001873001"/>
</dbReference>
<reference evidence="3" key="1">
    <citation type="submission" date="2017-02" db="UniProtKB">
        <authorList>
            <consortium name="WormBaseParasite"/>
        </authorList>
    </citation>
    <scope>IDENTIFICATION</scope>
</reference>
<feature type="compositionally biased region" description="Basic and acidic residues" evidence="1">
    <location>
        <begin position="59"/>
        <end position="68"/>
    </location>
</feature>
<name>A0A0M3IJC1_ASCLU</name>
<dbReference type="AlphaFoldDB" id="A0A0M3IJC1"/>
<evidence type="ECO:0000313" key="2">
    <source>
        <dbReference type="Proteomes" id="UP000036681"/>
    </source>
</evidence>